<evidence type="ECO:0000313" key="3">
    <source>
        <dbReference type="Proteomes" id="UP000009047"/>
    </source>
</evidence>
<protein>
    <submittedName>
        <fullName evidence="2">Alpha/beta hydrolase fold protein</fullName>
    </submittedName>
</protein>
<feature type="domain" description="AB hydrolase-1" evidence="1">
    <location>
        <begin position="26"/>
        <end position="246"/>
    </location>
</feature>
<evidence type="ECO:0000259" key="1">
    <source>
        <dbReference type="Pfam" id="PF12697"/>
    </source>
</evidence>
<dbReference type="InterPro" id="IPR029058">
    <property type="entry name" value="AB_hydrolase_fold"/>
</dbReference>
<dbReference type="PANTHER" id="PTHR43798">
    <property type="entry name" value="MONOACYLGLYCEROL LIPASE"/>
    <property type="match status" value="1"/>
</dbReference>
<dbReference type="eggNOG" id="COG2267">
    <property type="taxonomic scope" value="Bacteria"/>
</dbReference>
<reference evidence="2 3" key="1">
    <citation type="journal article" date="2010" name="Stand. Genomic Sci.">
        <title>Complete genome sequence of Desulfarculus baarsii type strain (2st14).</title>
        <authorList>
            <person name="Sun H."/>
            <person name="Spring S."/>
            <person name="Lapidus A."/>
            <person name="Davenport K."/>
            <person name="Del Rio T.G."/>
            <person name="Tice H."/>
            <person name="Nolan M."/>
            <person name="Copeland A."/>
            <person name="Cheng J.F."/>
            <person name="Lucas S."/>
            <person name="Tapia R."/>
            <person name="Goodwin L."/>
            <person name="Pitluck S."/>
            <person name="Ivanova N."/>
            <person name="Pagani I."/>
            <person name="Mavromatis K."/>
            <person name="Ovchinnikova G."/>
            <person name="Pati A."/>
            <person name="Chen A."/>
            <person name="Palaniappan K."/>
            <person name="Hauser L."/>
            <person name="Chang Y.J."/>
            <person name="Jeffries C.D."/>
            <person name="Detter J.C."/>
            <person name="Han C."/>
            <person name="Rohde M."/>
            <person name="Brambilla E."/>
            <person name="Goker M."/>
            <person name="Woyke T."/>
            <person name="Bristow J."/>
            <person name="Eisen J.A."/>
            <person name="Markowitz V."/>
            <person name="Hugenholtz P."/>
            <person name="Kyrpides N.C."/>
            <person name="Klenk H.P."/>
            <person name="Land M."/>
        </authorList>
    </citation>
    <scope>NUCLEOTIDE SEQUENCE [LARGE SCALE GENOMIC DNA]</scope>
    <source>
        <strain evidence="3">ATCC 33931 / DSM 2075 / LMG 7858 / VKM B-1802 / 2st14</strain>
    </source>
</reference>
<dbReference type="InterPro" id="IPR000073">
    <property type="entry name" value="AB_hydrolase_1"/>
</dbReference>
<dbReference type="Proteomes" id="UP000009047">
    <property type="component" value="Chromosome"/>
</dbReference>
<dbReference type="STRING" id="644282.Deba_2886"/>
<dbReference type="RefSeq" id="WP_013259677.1">
    <property type="nucleotide sequence ID" value="NC_014365.1"/>
</dbReference>
<dbReference type="HOGENOM" id="CLU_020336_50_1_7"/>
<sequence length="254" mass="27088">MWEQHLVGGKIGLTRANGFDPSLPSILLIHGSGGYKELYNHQIIGLRGRANVAAIDLPGHGQTAGPGFRQVEPYAQWLADFLAAGPVRPVVLGHSLGGAVALQLGLDHPELASGLVLMGSGGRLRVMPQFLQGLKENFAATIQGGLGFAYAPDADAAMVAEGVRKMLQTPAELVWGDFSACDAFDVTPRLGQIDLPALALVGSEDRMTPPKYSQYLAQHMPRCAFKQIDGGGHMLNIEKPAEVNQALIEFLAQF</sequence>
<keyword evidence="2" id="KW-0378">Hydrolase</keyword>
<dbReference type="GO" id="GO:0016787">
    <property type="term" value="F:hydrolase activity"/>
    <property type="evidence" value="ECO:0007669"/>
    <property type="project" value="UniProtKB-KW"/>
</dbReference>
<dbReference type="Gene3D" id="3.40.50.1820">
    <property type="entry name" value="alpha/beta hydrolase"/>
    <property type="match status" value="1"/>
</dbReference>
<dbReference type="Pfam" id="PF12697">
    <property type="entry name" value="Abhydrolase_6"/>
    <property type="match status" value="1"/>
</dbReference>
<dbReference type="OrthoDB" id="5338718at2"/>
<organism evidence="2 3">
    <name type="scientific">Desulfarculus baarsii (strain ATCC 33931 / DSM 2075 / LMG 7858 / VKM B-1802 / 2st14)</name>
    <dbReference type="NCBI Taxonomy" id="644282"/>
    <lineage>
        <taxon>Bacteria</taxon>
        <taxon>Pseudomonadati</taxon>
        <taxon>Thermodesulfobacteriota</taxon>
        <taxon>Desulfarculia</taxon>
        <taxon>Desulfarculales</taxon>
        <taxon>Desulfarculaceae</taxon>
        <taxon>Desulfarculus</taxon>
    </lineage>
</organism>
<name>E1QKN0_DESB2</name>
<dbReference type="GO" id="GO:0016020">
    <property type="term" value="C:membrane"/>
    <property type="evidence" value="ECO:0007669"/>
    <property type="project" value="TreeGrafter"/>
</dbReference>
<dbReference type="InterPro" id="IPR050266">
    <property type="entry name" value="AB_hydrolase_sf"/>
</dbReference>
<proteinExistence type="predicted"/>
<keyword evidence="3" id="KW-1185">Reference proteome</keyword>
<dbReference type="EMBL" id="CP002085">
    <property type="protein sequence ID" value="ADK86239.1"/>
    <property type="molecule type" value="Genomic_DNA"/>
</dbReference>
<gene>
    <name evidence="2" type="ordered locus">Deba_2886</name>
</gene>
<dbReference type="AlphaFoldDB" id="E1QKN0"/>
<dbReference type="KEGG" id="dbr:Deba_2886"/>
<dbReference type="SUPFAM" id="SSF53474">
    <property type="entry name" value="alpha/beta-Hydrolases"/>
    <property type="match status" value="1"/>
</dbReference>
<evidence type="ECO:0000313" key="2">
    <source>
        <dbReference type="EMBL" id="ADK86239.1"/>
    </source>
</evidence>
<dbReference type="PANTHER" id="PTHR43798:SF33">
    <property type="entry name" value="HYDROLASE, PUTATIVE (AFU_ORTHOLOGUE AFUA_2G14860)-RELATED"/>
    <property type="match status" value="1"/>
</dbReference>
<accession>E1QKN0</accession>
<dbReference type="PRINTS" id="PR00111">
    <property type="entry name" value="ABHYDROLASE"/>
</dbReference>